<keyword evidence="4 12" id="KW-0548">Nucleotidyltransferase</keyword>
<dbReference type="InterPro" id="IPR037068">
    <property type="entry name" value="DNA_primase_core_N_sf"/>
</dbReference>
<comment type="subunit">
    <text evidence="12">Monomer. Interacts with DnaB.</text>
</comment>
<dbReference type="Proteomes" id="UP001460679">
    <property type="component" value="Chromosome"/>
</dbReference>
<reference evidence="14" key="1">
    <citation type="submission" date="2024-03" db="EMBL/GenBank/DDBJ databases">
        <title>Complete genome sequence of Mycoplasma gypis type strain B1/T1.</title>
        <authorList>
            <person name="Spergser J."/>
        </authorList>
    </citation>
    <scope>NUCLEOTIDE SEQUENCE [LARGE SCALE GENOMIC DNA]</scope>
    <source>
        <strain evidence="14">B1/T1</strain>
    </source>
</reference>
<keyword evidence="1 12" id="KW-0240">DNA-directed RNA polymerase</keyword>
<keyword evidence="15" id="KW-1185">Reference proteome</keyword>
<evidence type="ECO:0000256" key="1">
    <source>
        <dbReference type="ARBA" id="ARBA00022478"/>
    </source>
</evidence>
<dbReference type="InterPro" id="IPR006171">
    <property type="entry name" value="TOPRIM_dom"/>
</dbReference>
<evidence type="ECO:0000256" key="12">
    <source>
        <dbReference type="HAMAP-Rule" id="MF_00974"/>
    </source>
</evidence>
<dbReference type="SUPFAM" id="SSF56731">
    <property type="entry name" value="DNA primase core"/>
    <property type="match status" value="1"/>
</dbReference>
<dbReference type="HAMAP" id="MF_00974">
    <property type="entry name" value="DNA_primase_DnaG"/>
    <property type="match status" value="1"/>
</dbReference>
<accession>A0ABZ2RQH9</accession>
<dbReference type="RefSeq" id="WP_205498668.1">
    <property type="nucleotide sequence ID" value="NZ_CP148066.1"/>
</dbReference>
<dbReference type="InterPro" id="IPR050219">
    <property type="entry name" value="DnaG_primase"/>
</dbReference>
<dbReference type="EMBL" id="CP148066">
    <property type="protein sequence ID" value="WXL28645.1"/>
    <property type="molecule type" value="Genomic_DNA"/>
</dbReference>
<dbReference type="PROSITE" id="PS50880">
    <property type="entry name" value="TOPRIM"/>
    <property type="match status" value="1"/>
</dbReference>
<evidence type="ECO:0000256" key="2">
    <source>
        <dbReference type="ARBA" id="ARBA00022515"/>
    </source>
</evidence>
<dbReference type="EC" id="2.7.7.101" evidence="12"/>
<dbReference type="PANTHER" id="PTHR30313:SF2">
    <property type="entry name" value="DNA PRIMASE"/>
    <property type="match status" value="1"/>
</dbReference>
<evidence type="ECO:0000313" key="14">
    <source>
        <dbReference type="EMBL" id="WXL28645.1"/>
    </source>
</evidence>
<dbReference type="Pfam" id="PF01807">
    <property type="entry name" value="Zn_ribbon_DnaG"/>
    <property type="match status" value="1"/>
</dbReference>
<gene>
    <name evidence="12 14" type="primary">dnaG</name>
    <name evidence="14" type="ORF">WG616_01260</name>
</gene>
<evidence type="ECO:0000256" key="5">
    <source>
        <dbReference type="ARBA" id="ARBA00022705"/>
    </source>
</evidence>
<dbReference type="Gene3D" id="3.40.1360.10">
    <property type="match status" value="1"/>
</dbReference>
<dbReference type="InterPro" id="IPR002694">
    <property type="entry name" value="Znf_CHC2"/>
</dbReference>
<dbReference type="SMART" id="SM00493">
    <property type="entry name" value="TOPRIM"/>
    <property type="match status" value="1"/>
</dbReference>
<evidence type="ECO:0000259" key="13">
    <source>
        <dbReference type="PROSITE" id="PS50880"/>
    </source>
</evidence>
<dbReference type="Gene3D" id="3.90.580.10">
    <property type="entry name" value="Zinc finger, CHC2-type domain"/>
    <property type="match status" value="1"/>
</dbReference>
<name>A0ABZ2RQH9_9BACT</name>
<dbReference type="SMART" id="SM00400">
    <property type="entry name" value="ZnF_CHCC"/>
    <property type="match status" value="1"/>
</dbReference>
<feature type="domain" description="Toprim" evidence="13">
    <location>
        <begin position="261"/>
        <end position="344"/>
    </location>
</feature>
<comment type="function">
    <text evidence="12">RNA polymerase that catalyzes the synthesis of short RNA molecules used as primers for DNA polymerase during DNA replication.</text>
</comment>
<dbReference type="InterPro" id="IPR030846">
    <property type="entry name" value="DnaG_bac"/>
</dbReference>
<comment type="cofactor">
    <cofactor evidence="12">
        <name>Zn(2+)</name>
        <dbReference type="ChEBI" id="CHEBI:29105"/>
    </cofactor>
    <text evidence="12">Binds 1 zinc ion per monomer.</text>
</comment>
<evidence type="ECO:0000256" key="4">
    <source>
        <dbReference type="ARBA" id="ARBA00022695"/>
    </source>
</evidence>
<dbReference type="CDD" id="cd03364">
    <property type="entry name" value="TOPRIM_DnaG_primases"/>
    <property type="match status" value="1"/>
</dbReference>
<dbReference type="Gene3D" id="3.90.980.10">
    <property type="entry name" value="DNA primase, catalytic core, N-terminal domain"/>
    <property type="match status" value="1"/>
</dbReference>
<dbReference type="InterPro" id="IPR013264">
    <property type="entry name" value="DNAG_N"/>
</dbReference>
<keyword evidence="3 12" id="KW-0808">Transferase</keyword>
<proteinExistence type="inferred from homology"/>
<sequence length="600" mass="69219">MQQENNIWQKVLEKINIVDVISEFVNLKKSGANYVGSCPFHSEKTASFTVSEQKQIFKCFGCQKSGNAIKFLELKENITPFEALNKLAKKTNIDTSFYNQYHSSVSQEAVELYEINKEILNFFQYQYFKNKRLNNSNLLAIISKRKIESSEEDLGIVNHFNIGYAPKDEKIYDYLISKHFLSENISKASIVSSVSQDINFFNDRLMFPIYDKDLNCVGFSGRSLVSDENVKYLNTSENAVFKKNSLFFNWQNVKNNLAIDKEIYLVEGQFDVIALYRIKIINALAIMGTSLTTNHLEMIRGCTINLFFDGDRAGKEATVKNLKVILSSKKRFGLNVNIIKNDTGKDPDELYFSQENGNALKRVINYKISYLDFIYDYCFGNVDANASLEAKKQALFAFESFKQFLSDTDFSLLKEKISVEKKVSTEALEKIEKEQTFNNAINVSNEHYLNFNNNRQFVKRDKENKYNLSFDKIILGKKAYEGMVIKACLKQPYLIQSLKNRLKSKNKFLEYTFTNKFSQSDYSRIIKILTDYVIENNIVDGSLNLRDIILKDLKTDEEEKKNLLNKLDALDAAIMIGTDNISEINTVEQLEEILKLIQKN</sequence>
<comment type="catalytic activity">
    <reaction evidence="12">
        <text>ssDNA + n NTP = ssDNA/pppN(pN)n-1 hybrid + (n-1) diphosphate.</text>
        <dbReference type="EC" id="2.7.7.101"/>
    </reaction>
</comment>
<evidence type="ECO:0000256" key="6">
    <source>
        <dbReference type="ARBA" id="ARBA00022723"/>
    </source>
</evidence>
<organism evidence="14 15">
    <name type="scientific">[Mycoplasma] gypis</name>
    <dbReference type="NCBI Taxonomy" id="92404"/>
    <lineage>
        <taxon>Bacteria</taxon>
        <taxon>Bacillati</taxon>
        <taxon>Mycoplasmatota</taxon>
        <taxon>Mycoplasmoidales</taxon>
        <taxon>Metamycoplasmataceae</taxon>
        <taxon>Metamycoplasma</taxon>
    </lineage>
</organism>
<comment type="domain">
    <text evidence="12">Contains an N-terminal zinc-binding domain, a central core domain that contains the primase activity, and a C-terminal DnaB-binding domain.</text>
</comment>
<keyword evidence="7 12" id="KW-0863">Zinc-finger</keyword>
<dbReference type="InterPro" id="IPR034151">
    <property type="entry name" value="TOPRIM_DnaG_bac"/>
</dbReference>
<dbReference type="InterPro" id="IPR036977">
    <property type="entry name" value="DNA_primase_Znf_CHC2"/>
</dbReference>
<keyword evidence="5 12" id="KW-0235">DNA replication</keyword>
<evidence type="ECO:0000313" key="15">
    <source>
        <dbReference type="Proteomes" id="UP001460679"/>
    </source>
</evidence>
<dbReference type="Pfam" id="PF08275">
    <property type="entry name" value="DNAG_N"/>
    <property type="match status" value="1"/>
</dbReference>
<dbReference type="PANTHER" id="PTHR30313">
    <property type="entry name" value="DNA PRIMASE"/>
    <property type="match status" value="1"/>
</dbReference>
<feature type="zinc finger region" description="CHC2-type" evidence="12">
    <location>
        <begin position="38"/>
        <end position="62"/>
    </location>
</feature>
<dbReference type="Pfam" id="PF13155">
    <property type="entry name" value="Toprim_2"/>
    <property type="match status" value="1"/>
</dbReference>
<keyword evidence="10 12" id="KW-0238">DNA-binding</keyword>
<evidence type="ECO:0000256" key="7">
    <source>
        <dbReference type="ARBA" id="ARBA00022771"/>
    </source>
</evidence>
<evidence type="ECO:0000256" key="11">
    <source>
        <dbReference type="ARBA" id="ARBA00023163"/>
    </source>
</evidence>
<evidence type="ECO:0000256" key="8">
    <source>
        <dbReference type="ARBA" id="ARBA00022833"/>
    </source>
</evidence>
<keyword evidence="8 12" id="KW-0862">Zinc</keyword>
<dbReference type="SUPFAM" id="SSF57783">
    <property type="entry name" value="Zinc beta-ribbon"/>
    <property type="match status" value="1"/>
</dbReference>
<evidence type="ECO:0000256" key="10">
    <source>
        <dbReference type="ARBA" id="ARBA00023125"/>
    </source>
</evidence>
<keyword evidence="6 12" id="KW-0479">Metal-binding</keyword>
<dbReference type="InterPro" id="IPR006295">
    <property type="entry name" value="DNA_primase_DnaG"/>
</dbReference>
<keyword evidence="2 12" id="KW-0639">Primosome</keyword>
<comment type="similarity">
    <text evidence="12">Belongs to the DnaG primase family.</text>
</comment>
<dbReference type="NCBIfam" id="TIGR01391">
    <property type="entry name" value="dnaG"/>
    <property type="match status" value="1"/>
</dbReference>
<protein>
    <recommendedName>
        <fullName evidence="12">DNA primase</fullName>
        <ecNumber evidence="12">2.7.7.101</ecNumber>
    </recommendedName>
</protein>
<evidence type="ECO:0000256" key="3">
    <source>
        <dbReference type="ARBA" id="ARBA00022679"/>
    </source>
</evidence>
<keyword evidence="11 12" id="KW-0804">Transcription</keyword>
<keyword evidence="9" id="KW-0460">Magnesium</keyword>
<evidence type="ECO:0000256" key="9">
    <source>
        <dbReference type="ARBA" id="ARBA00022842"/>
    </source>
</evidence>